<name>A0A8S5QLJ1_9CAUD</name>
<sequence>MQVFSYGNRKLPKETLIVNITSATNCPSEKLGFCRCNAVCYAKKCERIYKAYRHKNDLIESYMYF</sequence>
<evidence type="ECO:0000313" key="1">
    <source>
        <dbReference type="EMBL" id="DAE20126.1"/>
    </source>
</evidence>
<reference evidence="1" key="1">
    <citation type="journal article" date="2021" name="Proc. Natl. Acad. Sci. U.S.A.">
        <title>A Catalog of Tens of Thousands of Viruses from Human Metagenomes Reveals Hidden Associations with Chronic Diseases.</title>
        <authorList>
            <person name="Tisza M.J."/>
            <person name="Buck C.B."/>
        </authorList>
    </citation>
    <scope>NUCLEOTIDE SEQUENCE</scope>
    <source>
        <strain evidence="1">CtYsL76</strain>
    </source>
</reference>
<accession>A0A8S5QLJ1</accession>
<dbReference type="EMBL" id="BK015689">
    <property type="protein sequence ID" value="DAE20126.1"/>
    <property type="molecule type" value="Genomic_DNA"/>
</dbReference>
<protein>
    <submittedName>
        <fullName evidence="1">Uncharacterized protein</fullName>
    </submittedName>
</protein>
<organism evidence="1">
    <name type="scientific">CrAss-like virus sp. ctYsL76</name>
    <dbReference type="NCBI Taxonomy" id="2826826"/>
    <lineage>
        <taxon>Viruses</taxon>
        <taxon>Duplodnaviria</taxon>
        <taxon>Heunggongvirae</taxon>
        <taxon>Uroviricota</taxon>
        <taxon>Caudoviricetes</taxon>
        <taxon>Crassvirales</taxon>
    </lineage>
</organism>
<proteinExistence type="predicted"/>